<dbReference type="HOGENOM" id="CLU_075891_1_0_1"/>
<dbReference type="PANTHER" id="PTHR42085:SF4">
    <property type="entry name" value="F-BOX DOMAIN-CONTAINING PROTEIN"/>
    <property type="match status" value="1"/>
</dbReference>
<feature type="compositionally biased region" description="Low complexity" evidence="1">
    <location>
        <begin position="18"/>
        <end position="29"/>
    </location>
</feature>
<dbReference type="OrthoDB" id="2951834at2759"/>
<dbReference type="eggNOG" id="ENOG502SQUF">
    <property type="taxonomic scope" value="Eukaryota"/>
</dbReference>
<accession>A0A0A2WC51</accession>
<evidence type="ECO:0000256" key="1">
    <source>
        <dbReference type="SAM" id="MobiDB-lite"/>
    </source>
</evidence>
<evidence type="ECO:0000313" key="2">
    <source>
        <dbReference type="EMBL" id="KGQ10574.1"/>
    </source>
</evidence>
<comment type="caution">
    <text evidence="2">The sequence shown here is derived from an EMBL/GenBank/DDBJ whole genome shotgun (WGS) entry which is preliminary data.</text>
</comment>
<evidence type="ECO:0000313" key="3">
    <source>
        <dbReference type="Proteomes" id="UP000030106"/>
    </source>
</evidence>
<dbReference type="EMBL" id="ANFO01000299">
    <property type="protein sequence ID" value="KGQ10574.1"/>
    <property type="molecule type" value="Genomic_DNA"/>
</dbReference>
<dbReference type="PANTHER" id="PTHR42085">
    <property type="entry name" value="F-BOX DOMAIN-CONTAINING PROTEIN"/>
    <property type="match status" value="1"/>
</dbReference>
<dbReference type="InterPro" id="IPR038883">
    <property type="entry name" value="AN11006-like"/>
</dbReference>
<dbReference type="Proteomes" id="UP000030106">
    <property type="component" value="Unassembled WGS sequence"/>
</dbReference>
<gene>
    <name evidence="2" type="ORF">BBAD15_g4076</name>
</gene>
<feature type="region of interest" description="Disordered" evidence="1">
    <location>
        <begin position="1"/>
        <end position="40"/>
    </location>
</feature>
<protein>
    <recommendedName>
        <fullName evidence="4">F-box domain-containing protein</fullName>
    </recommendedName>
</protein>
<organism evidence="2 3">
    <name type="scientific">Beauveria bassiana D1-5</name>
    <dbReference type="NCBI Taxonomy" id="1245745"/>
    <lineage>
        <taxon>Eukaryota</taxon>
        <taxon>Fungi</taxon>
        <taxon>Dikarya</taxon>
        <taxon>Ascomycota</taxon>
        <taxon>Pezizomycotina</taxon>
        <taxon>Sordariomycetes</taxon>
        <taxon>Hypocreomycetidae</taxon>
        <taxon>Hypocreales</taxon>
        <taxon>Cordycipitaceae</taxon>
        <taxon>Beauveria</taxon>
    </lineage>
</organism>
<name>A0A0A2WC51_BEABA</name>
<proteinExistence type="predicted"/>
<dbReference type="AlphaFoldDB" id="A0A0A2WC51"/>
<sequence>MVVNPHLPTATFARSGTPLPDAMPADPSAASPPPPPRRTSFMVLPPEVRLQIYGYLLRLPPLTTTTIDEPRVSAGILRTSRQIHVEAAAVLYGDNVFLAHPSLLADFPRLRRWYTPVCAAAPLPRIRRFHLTLRLDCDPGFDRRRAAAAFAGAEELHIRVVQTFFLSAGKENLATLEDVRGVRGLTICGSTTGFEKYVEWLARLMRSPPGTKAMPFAESEEEHGDAGRVIMARRETGVCYWALGTSAMSCRPRPA</sequence>
<evidence type="ECO:0008006" key="4">
    <source>
        <dbReference type="Google" id="ProtNLM"/>
    </source>
</evidence>
<reference evidence="2 3" key="1">
    <citation type="submission" date="2012-10" db="EMBL/GenBank/DDBJ databases">
        <title>Genome sequencing and analysis of entomopathogenic fungi Beauveria bassiana D1-5.</title>
        <authorList>
            <person name="Li Q."/>
            <person name="Wang L."/>
            <person name="Zhang Z."/>
            <person name="Wang Q."/>
            <person name="Ren J."/>
            <person name="Wang M."/>
            <person name="Xu W."/>
            <person name="Wang J."/>
            <person name="Lu Y."/>
            <person name="Du Q."/>
            <person name="Sun Z."/>
        </authorList>
    </citation>
    <scope>NUCLEOTIDE SEQUENCE [LARGE SCALE GENOMIC DNA]</scope>
    <source>
        <strain evidence="2 3">D1-5</strain>
    </source>
</reference>